<organism evidence="1">
    <name type="scientific">Hexamita inflata</name>
    <dbReference type="NCBI Taxonomy" id="28002"/>
    <lineage>
        <taxon>Eukaryota</taxon>
        <taxon>Metamonada</taxon>
        <taxon>Diplomonadida</taxon>
        <taxon>Hexamitidae</taxon>
        <taxon>Hexamitinae</taxon>
        <taxon>Hexamita</taxon>
    </lineage>
</organism>
<comment type="caution">
    <text evidence="1">The sequence shown here is derived from an EMBL/GenBank/DDBJ whole genome shotgun (WGS) entry which is preliminary data.</text>
</comment>
<sequence length="286" mass="33117">MAAFDVKIVGNAKQALDRLDTYDDIARFERANKALLYDDEILLDSSDEEPQLLSEKIDKRLLQQYRDVVHNYDEAVKATDFAVPILKNPPTSLPKSQVEEILESIERELPSDQDKAEAFEEQIQLAAAKTIVLPVECLPPQLLERGKRETITQPKRLIRSQLDAIHQASKVTEKNDKIEQQIKENNQVRPQNSQLKQFLPSKSYLKQLSQLPDRTVDLYQQEMNRKQTLKNRTKSETQQIIQKVVQNKPKISQKDYQLTDLLKLEKTVQNMNQSCNLIKGYEIFTK</sequence>
<dbReference type="EMBL" id="CATOUU010000803">
    <property type="protein sequence ID" value="CAI9949742.1"/>
    <property type="molecule type" value="Genomic_DNA"/>
</dbReference>
<dbReference type="Proteomes" id="UP001642409">
    <property type="component" value="Unassembled WGS sequence"/>
</dbReference>
<proteinExistence type="predicted"/>
<gene>
    <name evidence="1" type="ORF">HINF_LOCUS37387</name>
    <name evidence="2" type="ORF">HINF_LOCUS62789</name>
</gene>
<evidence type="ECO:0000313" key="3">
    <source>
        <dbReference type="Proteomes" id="UP001642409"/>
    </source>
</evidence>
<reference evidence="2 3" key="2">
    <citation type="submission" date="2024-07" db="EMBL/GenBank/DDBJ databases">
        <authorList>
            <person name="Akdeniz Z."/>
        </authorList>
    </citation>
    <scope>NUCLEOTIDE SEQUENCE [LARGE SCALE GENOMIC DNA]</scope>
</reference>
<evidence type="ECO:0000313" key="1">
    <source>
        <dbReference type="EMBL" id="CAI9949742.1"/>
    </source>
</evidence>
<evidence type="ECO:0000313" key="2">
    <source>
        <dbReference type="EMBL" id="CAL6085658.1"/>
    </source>
</evidence>
<reference evidence="1" key="1">
    <citation type="submission" date="2023-06" db="EMBL/GenBank/DDBJ databases">
        <authorList>
            <person name="Kurt Z."/>
        </authorList>
    </citation>
    <scope>NUCLEOTIDE SEQUENCE</scope>
</reference>
<keyword evidence="3" id="KW-1185">Reference proteome</keyword>
<accession>A0AA86QB85</accession>
<protein>
    <submittedName>
        <fullName evidence="1">Uncharacterized protein</fullName>
    </submittedName>
</protein>
<dbReference type="EMBL" id="CAXDID020000387">
    <property type="protein sequence ID" value="CAL6085658.1"/>
    <property type="molecule type" value="Genomic_DNA"/>
</dbReference>
<dbReference type="AlphaFoldDB" id="A0AA86QB85"/>
<name>A0AA86QB85_9EUKA</name>